<keyword evidence="3" id="KW-1185">Reference proteome</keyword>
<evidence type="ECO:0000313" key="3">
    <source>
        <dbReference type="Proteomes" id="UP000789405"/>
    </source>
</evidence>
<organism evidence="2 3">
    <name type="scientific">Dentiscutata erythropus</name>
    <dbReference type="NCBI Taxonomy" id="1348616"/>
    <lineage>
        <taxon>Eukaryota</taxon>
        <taxon>Fungi</taxon>
        <taxon>Fungi incertae sedis</taxon>
        <taxon>Mucoromycota</taxon>
        <taxon>Glomeromycotina</taxon>
        <taxon>Glomeromycetes</taxon>
        <taxon>Diversisporales</taxon>
        <taxon>Gigasporaceae</taxon>
        <taxon>Dentiscutata</taxon>
    </lineage>
</organism>
<protein>
    <submittedName>
        <fullName evidence="2">19167_t:CDS:1</fullName>
    </submittedName>
</protein>
<comment type="caution">
    <text evidence="2">The sequence shown here is derived from an EMBL/GenBank/DDBJ whole genome shotgun (WGS) entry which is preliminary data.</text>
</comment>
<name>A0A9N9D0W7_9GLOM</name>
<dbReference type="Proteomes" id="UP000789405">
    <property type="component" value="Unassembled WGS sequence"/>
</dbReference>
<feature type="region of interest" description="Disordered" evidence="1">
    <location>
        <begin position="51"/>
        <end position="72"/>
    </location>
</feature>
<evidence type="ECO:0000256" key="1">
    <source>
        <dbReference type="SAM" id="MobiDB-lite"/>
    </source>
</evidence>
<gene>
    <name evidence="2" type="ORF">DERYTH_LOCUS8549</name>
</gene>
<sequence>MSKFIATISGFIVSGALLYYFQNEIENNTSQIRSKLHNTRNQLEDALPSQLKDSSNKLIHPSKRPNARPQLPIPSITQTQNYINHRFIPTFKTTWNDQVTNIANKLTGFDANESAKNVKSFIEDNSLSKLRGHHLDFSLM</sequence>
<proteinExistence type="predicted"/>
<dbReference type="EMBL" id="CAJVPY010004433">
    <property type="protein sequence ID" value="CAG8619205.1"/>
    <property type="molecule type" value="Genomic_DNA"/>
</dbReference>
<evidence type="ECO:0000313" key="2">
    <source>
        <dbReference type="EMBL" id="CAG8619205.1"/>
    </source>
</evidence>
<dbReference type="OrthoDB" id="2258660at2759"/>
<accession>A0A9N9D0W7</accession>
<reference evidence="2" key="1">
    <citation type="submission" date="2021-06" db="EMBL/GenBank/DDBJ databases">
        <authorList>
            <person name="Kallberg Y."/>
            <person name="Tangrot J."/>
            <person name="Rosling A."/>
        </authorList>
    </citation>
    <scope>NUCLEOTIDE SEQUENCE</scope>
    <source>
        <strain evidence="2">MA453B</strain>
    </source>
</reference>
<dbReference type="AlphaFoldDB" id="A0A9N9D0W7"/>